<evidence type="ECO:0000313" key="1">
    <source>
        <dbReference type="EMBL" id="PQM42935.1"/>
    </source>
</evidence>
<sequence length="56" mass="6308">MPENSKGTRNPRSYRDTFRAVSLSANLENDTSRHGYAICDVVSQQDSEAIFSWDPS</sequence>
<evidence type="ECO:0000313" key="2">
    <source>
        <dbReference type="Proteomes" id="UP000250321"/>
    </source>
</evidence>
<dbReference type="Proteomes" id="UP000250321">
    <property type="component" value="Unassembled WGS sequence"/>
</dbReference>
<proteinExistence type="predicted"/>
<reference evidence="1 2" key="1">
    <citation type="submission" date="2018-02" db="EMBL/GenBank/DDBJ databases">
        <title>Draft genome of wild Prunus yedoensis var. nudiflora.</title>
        <authorList>
            <person name="Baek S."/>
            <person name="Kim J.-H."/>
            <person name="Choi K."/>
            <person name="Kim G.-B."/>
            <person name="Cho A."/>
            <person name="Jang H."/>
            <person name="Shin C.-H."/>
            <person name="Yu H.-J."/>
            <person name="Mun J.-H."/>
        </authorList>
    </citation>
    <scope>NUCLEOTIDE SEQUENCE [LARGE SCALE GENOMIC DNA]</scope>
    <source>
        <strain evidence="2">cv. Jeju island</strain>
        <tissue evidence="1">Leaf</tissue>
    </source>
</reference>
<comment type="caution">
    <text evidence="1">The sequence shown here is derived from an EMBL/GenBank/DDBJ whole genome shotgun (WGS) entry which is preliminary data.</text>
</comment>
<keyword evidence="2" id="KW-1185">Reference proteome</keyword>
<dbReference type="EMBL" id="PJQY01002743">
    <property type="protein sequence ID" value="PQM42935.1"/>
    <property type="molecule type" value="Genomic_DNA"/>
</dbReference>
<gene>
    <name evidence="1" type="ORF">Pyn_25155</name>
</gene>
<accession>A0A314UZF5</accession>
<organism evidence="1 2">
    <name type="scientific">Prunus yedoensis var. nudiflora</name>
    <dbReference type="NCBI Taxonomy" id="2094558"/>
    <lineage>
        <taxon>Eukaryota</taxon>
        <taxon>Viridiplantae</taxon>
        <taxon>Streptophyta</taxon>
        <taxon>Embryophyta</taxon>
        <taxon>Tracheophyta</taxon>
        <taxon>Spermatophyta</taxon>
        <taxon>Magnoliopsida</taxon>
        <taxon>eudicotyledons</taxon>
        <taxon>Gunneridae</taxon>
        <taxon>Pentapetalae</taxon>
        <taxon>rosids</taxon>
        <taxon>fabids</taxon>
        <taxon>Rosales</taxon>
        <taxon>Rosaceae</taxon>
        <taxon>Amygdaloideae</taxon>
        <taxon>Amygdaleae</taxon>
        <taxon>Prunus</taxon>
    </lineage>
</organism>
<protein>
    <submittedName>
        <fullName evidence="1">Uncharacterized protein</fullName>
    </submittedName>
</protein>
<name>A0A314UZF5_PRUYE</name>
<dbReference type="AlphaFoldDB" id="A0A314UZF5"/>